<evidence type="ECO:0000256" key="3">
    <source>
        <dbReference type="HAMAP-Rule" id="MF_00272"/>
    </source>
</evidence>
<dbReference type="InterPro" id="IPR000089">
    <property type="entry name" value="Biotin_lipoyl"/>
</dbReference>
<evidence type="ECO:0000256" key="1">
    <source>
        <dbReference type="ARBA" id="ARBA00009249"/>
    </source>
</evidence>
<dbReference type="PROSITE" id="PS00189">
    <property type="entry name" value="LIPOYL"/>
    <property type="match status" value="1"/>
</dbReference>
<organism evidence="5 6">
    <name type="scientific">Sulfobacillus benefaciens</name>
    <dbReference type="NCBI Taxonomy" id="453960"/>
    <lineage>
        <taxon>Bacteria</taxon>
        <taxon>Bacillati</taxon>
        <taxon>Bacillota</taxon>
        <taxon>Clostridia</taxon>
        <taxon>Eubacteriales</taxon>
        <taxon>Clostridiales Family XVII. Incertae Sedis</taxon>
        <taxon>Sulfobacillus</taxon>
    </lineage>
</organism>
<feature type="domain" description="Lipoyl-binding" evidence="4">
    <location>
        <begin position="30"/>
        <end position="112"/>
    </location>
</feature>
<comment type="subunit">
    <text evidence="3">The glycine cleavage system is composed of four proteins: P, T, L and H.</text>
</comment>
<reference evidence="5 6" key="1">
    <citation type="journal article" date="2014" name="BMC Genomics">
        <title>Comparison of environmental and isolate Sulfobacillus genomes reveals diverse carbon, sulfur, nitrogen, and hydrogen metabolisms.</title>
        <authorList>
            <person name="Justice N.B."/>
            <person name="Norman A."/>
            <person name="Brown C.T."/>
            <person name="Singh A."/>
            <person name="Thomas B.C."/>
            <person name="Banfield J.F."/>
        </authorList>
    </citation>
    <scope>NUCLEOTIDE SEQUENCE [LARGE SCALE GENOMIC DNA]</scope>
    <source>
        <strain evidence="5">AMDSBA1</strain>
    </source>
</reference>
<dbReference type="EMBL" id="PXYT01000033">
    <property type="protein sequence ID" value="PSR26709.1"/>
    <property type="molecule type" value="Genomic_DNA"/>
</dbReference>
<dbReference type="Gene3D" id="2.40.50.100">
    <property type="match status" value="1"/>
</dbReference>
<dbReference type="GO" id="GO:0005960">
    <property type="term" value="C:glycine cleavage complex"/>
    <property type="evidence" value="ECO:0007669"/>
    <property type="project" value="InterPro"/>
</dbReference>
<comment type="similarity">
    <text evidence="1 3">Belongs to the GcvH family.</text>
</comment>
<proteinExistence type="inferred from homology"/>
<dbReference type="InterPro" id="IPR002930">
    <property type="entry name" value="GCV_H"/>
</dbReference>
<dbReference type="PANTHER" id="PTHR11715:SF3">
    <property type="entry name" value="GLYCINE CLEAVAGE SYSTEM H PROTEIN-RELATED"/>
    <property type="match status" value="1"/>
</dbReference>
<evidence type="ECO:0000313" key="6">
    <source>
        <dbReference type="Proteomes" id="UP000242699"/>
    </source>
</evidence>
<evidence type="ECO:0000259" key="4">
    <source>
        <dbReference type="PROSITE" id="PS50968"/>
    </source>
</evidence>
<dbReference type="Pfam" id="PF01597">
    <property type="entry name" value="GCV_H"/>
    <property type="match status" value="1"/>
</dbReference>
<dbReference type="Proteomes" id="UP000242699">
    <property type="component" value="Unassembled WGS sequence"/>
</dbReference>
<dbReference type="PANTHER" id="PTHR11715">
    <property type="entry name" value="GLYCINE CLEAVAGE SYSTEM H PROTEIN"/>
    <property type="match status" value="1"/>
</dbReference>
<accession>A0A2T2WWU7</accession>
<protein>
    <recommendedName>
        <fullName evidence="3">Glycine cleavage system H protein</fullName>
    </recommendedName>
</protein>
<comment type="cofactor">
    <cofactor evidence="3">
        <name>(R)-lipoate</name>
        <dbReference type="ChEBI" id="CHEBI:83088"/>
    </cofactor>
    <text evidence="3">Binds 1 lipoyl cofactor covalently.</text>
</comment>
<dbReference type="AlphaFoldDB" id="A0A2T2WWU7"/>
<dbReference type="InterPro" id="IPR003016">
    <property type="entry name" value="2-oxoA_DH_lipoyl-BS"/>
</dbReference>
<evidence type="ECO:0000256" key="2">
    <source>
        <dbReference type="ARBA" id="ARBA00022823"/>
    </source>
</evidence>
<keyword evidence="2 3" id="KW-0450">Lipoyl</keyword>
<dbReference type="NCBIfam" id="NF002270">
    <property type="entry name" value="PRK01202.1"/>
    <property type="match status" value="1"/>
</dbReference>
<sequence length="138" mass="15609">MATEPMHRWRILGDRLYDTRHQWVLEDGVLLTLGITDYTQDTAGDILYISLPQPGTMLEKGQPFGSIESGKWVGQLYAPFDGVVIAANELVSENPQLLNQDPYGRGWLIKVRPSADNPRDSLLTDSEYARFLDSLDER</sequence>
<evidence type="ECO:0000313" key="5">
    <source>
        <dbReference type="EMBL" id="PSR26709.1"/>
    </source>
</evidence>
<name>A0A2T2WWU7_9FIRM</name>
<dbReference type="GO" id="GO:0009249">
    <property type="term" value="P:protein lipoylation"/>
    <property type="evidence" value="ECO:0007669"/>
    <property type="project" value="TreeGrafter"/>
</dbReference>
<dbReference type="InterPro" id="IPR011053">
    <property type="entry name" value="Single_hybrid_motif"/>
</dbReference>
<comment type="caution">
    <text evidence="5">The sequence shown here is derived from an EMBL/GenBank/DDBJ whole genome shotgun (WGS) entry which is preliminary data.</text>
</comment>
<dbReference type="GO" id="GO:0019464">
    <property type="term" value="P:glycine decarboxylation via glycine cleavage system"/>
    <property type="evidence" value="ECO:0007669"/>
    <property type="project" value="UniProtKB-UniRule"/>
</dbReference>
<dbReference type="CDD" id="cd06848">
    <property type="entry name" value="GCS_H"/>
    <property type="match status" value="1"/>
</dbReference>
<feature type="modified residue" description="N6-lipoyllysine" evidence="3">
    <location>
        <position position="71"/>
    </location>
</feature>
<dbReference type="GO" id="GO:0005829">
    <property type="term" value="C:cytosol"/>
    <property type="evidence" value="ECO:0007669"/>
    <property type="project" value="TreeGrafter"/>
</dbReference>
<dbReference type="PROSITE" id="PS50968">
    <property type="entry name" value="BIOTINYL_LIPOYL"/>
    <property type="match status" value="1"/>
</dbReference>
<dbReference type="HAMAP" id="MF_00272">
    <property type="entry name" value="GcvH"/>
    <property type="match status" value="1"/>
</dbReference>
<gene>
    <name evidence="3" type="primary">gcvH</name>
    <name evidence="5" type="ORF">C7B43_13095</name>
</gene>
<comment type="function">
    <text evidence="3">The glycine cleavage system catalyzes the degradation of glycine. The H protein shuttles the methylamine group of glycine from the P protein to the T protein.</text>
</comment>
<dbReference type="SUPFAM" id="SSF51230">
    <property type="entry name" value="Single hybrid motif"/>
    <property type="match status" value="1"/>
</dbReference>
<dbReference type="InterPro" id="IPR033753">
    <property type="entry name" value="GCV_H/Fam206"/>
</dbReference>